<dbReference type="SUPFAM" id="SSF52540">
    <property type="entry name" value="P-loop containing nucleoside triphosphate hydrolases"/>
    <property type="match status" value="1"/>
</dbReference>
<reference evidence="3 4" key="1">
    <citation type="submission" date="2021-01" db="EMBL/GenBank/DDBJ databases">
        <title>Actinoplanes sp. nov. LDG1-01 isolated from lichen.</title>
        <authorList>
            <person name="Saeng-In P."/>
            <person name="Phongsopitanun W."/>
            <person name="Kanchanasin P."/>
            <person name="Yuki M."/>
            <person name="Kudo T."/>
            <person name="Ohkuma M."/>
            <person name="Tanasupawat S."/>
        </authorList>
    </citation>
    <scope>NUCLEOTIDE SEQUENCE [LARGE SCALE GENOMIC DNA]</scope>
    <source>
        <strain evidence="3 4">LDG1-01</strain>
    </source>
</reference>
<evidence type="ECO:0000256" key="1">
    <source>
        <dbReference type="PROSITE-ProRule" id="PRU00339"/>
    </source>
</evidence>
<proteinExistence type="predicted"/>
<dbReference type="Pfam" id="PF13424">
    <property type="entry name" value="TPR_12"/>
    <property type="match status" value="3"/>
</dbReference>
<dbReference type="InterPro" id="IPR027417">
    <property type="entry name" value="P-loop_NTPase"/>
</dbReference>
<dbReference type="PRINTS" id="PR00364">
    <property type="entry name" value="DISEASERSIST"/>
</dbReference>
<dbReference type="Gene3D" id="1.25.40.10">
    <property type="entry name" value="Tetratricopeptide repeat domain"/>
    <property type="match status" value="2"/>
</dbReference>
<dbReference type="PROSITE" id="PS50005">
    <property type="entry name" value="TPR"/>
    <property type="match status" value="1"/>
</dbReference>
<evidence type="ECO:0000313" key="3">
    <source>
        <dbReference type="EMBL" id="MBL7261532.1"/>
    </source>
</evidence>
<organism evidence="3 4">
    <name type="scientific">Paractinoplanes lichenicola</name>
    <dbReference type="NCBI Taxonomy" id="2802976"/>
    <lineage>
        <taxon>Bacteria</taxon>
        <taxon>Bacillati</taxon>
        <taxon>Actinomycetota</taxon>
        <taxon>Actinomycetes</taxon>
        <taxon>Micromonosporales</taxon>
        <taxon>Micromonosporaceae</taxon>
        <taxon>Paractinoplanes</taxon>
    </lineage>
</organism>
<keyword evidence="4" id="KW-1185">Reference proteome</keyword>
<dbReference type="PANTHER" id="PTHR10098">
    <property type="entry name" value="RAPSYN-RELATED"/>
    <property type="match status" value="1"/>
</dbReference>
<dbReference type="EMBL" id="JAENHO010000020">
    <property type="protein sequence ID" value="MBL7261532.1"/>
    <property type="molecule type" value="Genomic_DNA"/>
</dbReference>
<evidence type="ECO:0000313" key="4">
    <source>
        <dbReference type="Proteomes" id="UP000598996"/>
    </source>
</evidence>
<dbReference type="Gene3D" id="3.40.50.300">
    <property type="entry name" value="P-loop containing nucleotide triphosphate hydrolases"/>
    <property type="match status" value="1"/>
</dbReference>
<gene>
    <name evidence="3" type="ORF">JKJ07_45345</name>
</gene>
<comment type="caution">
    <text evidence="3">The sequence shown here is derived from an EMBL/GenBank/DDBJ whole genome shotgun (WGS) entry which is preliminary data.</text>
</comment>
<sequence>MSGAPADPGRSQGGDPADPGRARTLDDLIEALRSLKVWAGDPSYDAITTRVNAAWVAAGRPAGELTRKSTLVDCFKLGRRRLNTDLVLAVVHALHPDEGYVTQWRQALRVISGETEAAGQVRVQDFLPPPLAGFTGRGAELERLRRAAPGERSDGDAVLISAVEGMAGVGKTQLAVHLGHQLRRERSYERVLFVNLRGFHPDPAQPPADPSAVLDGFLRLLGVPGQQIPHELADRRALYRDRLAGTRALVVLDNAATTEQVRPLLPETSGCLAVVTSRRSLTGLRPATRLNLDVFTPDEAVSFLFDAVPDVPVGPDADAAARIARRCGHLPLALGLIAAHIRSTPGWTLTDHAERLDERHRDRRLDDGVELALDLSYRHLPAEQRRLLRLAALHPGHDLDPYAVAALTGADDGSARAGLDALRADHLLQQAAPGRYTFHDLVRAYATVRAVEEERPAERRAALTRLFDYYLAAAGTALDAVHPGDAHRRPPIPPIGTPLPALAGEGAAVAWLDAERPTLVAMAAHTAAQGWPGHAVRMARALFRYLDGGYYNDGFVLHERAVHAARLTADDVGEAHALANLAIACMRLGRYRPAAEHSRKALELFRRAGDAEGQARVVSNLGIIAKRAGDYPAATDYHRQGLALYRQVGDRIGEASQLGSLGLLAQRSGRYDEAVEHYARALPLCREVGDRIGEAHMLHGLGVVEAKAGGYGPAGEHLRQALTLHRHLGNRGGEGGVLDELGSLHLRMGEPARAAEHHEQALSIFRELGDTDSEAWARNGLGEAARVTGRPAEAVAHHTAAHAIAVEIGMPDQHARAHAGLGRAHRALGDPGTARPHYDRAAVLYGELGWPEADELRAELG</sequence>
<dbReference type="InterPro" id="IPR011990">
    <property type="entry name" value="TPR-like_helical_dom_sf"/>
</dbReference>
<keyword evidence="1" id="KW-0802">TPR repeat</keyword>
<dbReference type="PANTHER" id="PTHR10098:SF108">
    <property type="entry name" value="TETRATRICOPEPTIDE REPEAT PROTEIN 28"/>
    <property type="match status" value="1"/>
</dbReference>
<dbReference type="Proteomes" id="UP000598996">
    <property type="component" value="Unassembled WGS sequence"/>
</dbReference>
<dbReference type="InterPro" id="IPR019734">
    <property type="entry name" value="TPR_rpt"/>
</dbReference>
<dbReference type="RefSeq" id="WP_202998297.1">
    <property type="nucleotide sequence ID" value="NZ_JAENHO010000020.1"/>
</dbReference>
<feature type="repeat" description="TPR" evidence="1">
    <location>
        <begin position="655"/>
        <end position="688"/>
    </location>
</feature>
<protein>
    <submittedName>
        <fullName evidence="3">Tetratricopeptide repeat protein</fullName>
    </submittedName>
</protein>
<name>A0ABS1W486_9ACTN</name>
<dbReference type="SUPFAM" id="SSF48452">
    <property type="entry name" value="TPR-like"/>
    <property type="match status" value="2"/>
</dbReference>
<accession>A0ABS1W486</accession>
<feature type="region of interest" description="Disordered" evidence="2">
    <location>
        <begin position="1"/>
        <end position="21"/>
    </location>
</feature>
<evidence type="ECO:0000256" key="2">
    <source>
        <dbReference type="SAM" id="MobiDB-lite"/>
    </source>
</evidence>
<dbReference type="SMART" id="SM00028">
    <property type="entry name" value="TPR"/>
    <property type="match status" value="7"/>
</dbReference>